<dbReference type="Proteomes" id="UP000655443">
    <property type="component" value="Unassembled WGS sequence"/>
</dbReference>
<dbReference type="GO" id="GO:0003700">
    <property type="term" value="F:DNA-binding transcription factor activity"/>
    <property type="evidence" value="ECO:0007669"/>
    <property type="project" value="InterPro"/>
</dbReference>
<name>A0A918YFE7_9ACTN</name>
<evidence type="ECO:0000313" key="2">
    <source>
        <dbReference type="EMBL" id="GHE01071.1"/>
    </source>
</evidence>
<gene>
    <name evidence="2" type="ORF">GCM10010339_18630</name>
</gene>
<dbReference type="InterPro" id="IPR011991">
    <property type="entry name" value="ArsR-like_HTH"/>
</dbReference>
<accession>A0A918YFE7</accession>
<protein>
    <submittedName>
        <fullName evidence="2">Transcriptional regulator</fullName>
    </submittedName>
</protein>
<comment type="caution">
    <text evidence="2">The sequence shown here is derived from an EMBL/GenBank/DDBJ whole genome shotgun (WGS) entry which is preliminary data.</text>
</comment>
<dbReference type="SMART" id="SM00418">
    <property type="entry name" value="HTH_ARSR"/>
    <property type="match status" value="1"/>
</dbReference>
<organism evidence="2 3">
    <name type="scientific">Streptomyces alanosinicus</name>
    <dbReference type="NCBI Taxonomy" id="68171"/>
    <lineage>
        <taxon>Bacteria</taxon>
        <taxon>Bacillati</taxon>
        <taxon>Actinomycetota</taxon>
        <taxon>Actinomycetes</taxon>
        <taxon>Kitasatosporales</taxon>
        <taxon>Streptomycetaceae</taxon>
        <taxon>Streptomyces</taxon>
    </lineage>
</organism>
<dbReference type="PRINTS" id="PR00778">
    <property type="entry name" value="HTHARSR"/>
</dbReference>
<dbReference type="Pfam" id="PF12840">
    <property type="entry name" value="HTH_20"/>
    <property type="match status" value="1"/>
</dbReference>
<dbReference type="SUPFAM" id="SSF46785">
    <property type="entry name" value="Winged helix' DNA-binding domain"/>
    <property type="match status" value="1"/>
</dbReference>
<dbReference type="RefSeq" id="WP_189950373.1">
    <property type="nucleotide sequence ID" value="NZ_BMVG01000003.1"/>
</dbReference>
<dbReference type="AlphaFoldDB" id="A0A918YFE7"/>
<sequence length="104" mass="11549">MGLRHPQTDQIRLEDVFTALSNPMRLKVVRTLAESGPTPCGSLLDGVPKSTLTHHWRVLREGGLIRQEALGREYTLTLRRADLDERFPGLLDAVLRAARVPAPG</sequence>
<dbReference type="EMBL" id="BMVG01000003">
    <property type="protein sequence ID" value="GHE01071.1"/>
    <property type="molecule type" value="Genomic_DNA"/>
</dbReference>
<feature type="domain" description="HTH arsR-type" evidence="1">
    <location>
        <begin position="5"/>
        <end position="98"/>
    </location>
</feature>
<proteinExistence type="predicted"/>
<keyword evidence="3" id="KW-1185">Reference proteome</keyword>
<dbReference type="InterPro" id="IPR036388">
    <property type="entry name" value="WH-like_DNA-bd_sf"/>
</dbReference>
<reference evidence="2" key="1">
    <citation type="journal article" date="2014" name="Int. J. Syst. Evol. Microbiol.">
        <title>Complete genome sequence of Corynebacterium casei LMG S-19264T (=DSM 44701T), isolated from a smear-ripened cheese.</title>
        <authorList>
            <consortium name="US DOE Joint Genome Institute (JGI-PGF)"/>
            <person name="Walter F."/>
            <person name="Albersmeier A."/>
            <person name="Kalinowski J."/>
            <person name="Ruckert C."/>
        </authorList>
    </citation>
    <scope>NUCLEOTIDE SEQUENCE</scope>
    <source>
        <strain evidence="2">JCM 4714</strain>
    </source>
</reference>
<reference evidence="2" key="2">
    <citation type="submission" date="2020-09" db="EMBL/GenBank/DDBJ databases">
        <authorList>
            <person name="Sun Q."/>
            <person name="Ohkuma M."/>
        </authorList>
    </citation>
    <scope>NUCLEOTIDE SEQUENCE</scope>
    <source>
        <strain evidence="2">JCM 4714</strain>
    </source>
</reference>
<dbReference type="InterPro" id="IPR036390">
    <property type="entry name" value="WH_DNA-bd_sf"/>
</dbReference>
<evidence type="ECO:0000259" key="1">
    <source>
        <dbReference type="PROSITE" id="PS50987"/>
    </source>
</evidence>
<dbReference type="InterPro" id="IPR001845">
    <property type="entry name" value="HTH_ArsR_DNA-bd_dom"/>
</dbReference>
<evidence type="ECO:0000313" key="3">
    <source>
        <dbReference type="Proteomes" id="UP000655443"/>
    </source>
</evidence>
<dbReference type="Gene3D" id="1.10.10.10">
    <property type="entry name" value="Winged helix-like DNA-binding domain superfamily/Winged helix DNA-binding domain"/>
    <property type="match status" value="1"/>
</dbReference>
<dbReference type="PROSITE" id="PS50987">
    <property type="entry name" value="HTH_ARSR_2"/>
    <property type="match status" value="1"/>
</dbReference>
<dbReference type="CDD" id="cd00090">
    <property type="entry name" value="HTH_ARSR"/>
    <property type="match status" value="1"/>
</dbReference>